<dbReference type="HOGENOM" id="CLU_086902_3_0_4"/>
<protein>
    <submittedName>
        <fullName evidence="5">Hemerythrin-like metal-binding protein</fullName>
    </submittedName>
</protein>
<evidence type="ECO:0000259" key="4">
    <source>
        <dbReference type="Pfam" id="PF01814"/>
    </source>
</evidence>
<keyword evidence="3" id="KW-0408">Iron</keyword>
<dbReference type="Gene3D" id="1.20.120.50">
    <property type="entry name" value="Hemerythrin-like"/>
    <property type="match status" value="1"/>
</dbReference>
<evidence type="ECO:0000256" key="2">
    <source>
        <dbReference type="ARBA" id="ARBA00022723"/>
    </source>
</evidence>
<evidence type="ECO:0000256" key="3">
    <source>
        <dbReference type="ARBA" id="ARBA00023004"/>
    </source>
</evidence>
<dbReference type="InterPro" id="IPR035938">
    <property type="entry name" value="Hemerythrin-like_sf"/>
</dbReference>
<dbReference type="RefSeq" id="WP_013030218.1">
    <property type="nucleotide sequence ID" value="NC_013959.1"/>
</dbReference>
<dbReference type="InterPro" id="IPR050669">
    <property type="entry name" value="Hemerythrin"/>
</dbReference>
<evidence type="ECO:0000313" key="6">
    <source>
        <dbReference type="Proteomes" id="UP000001625"/>
    </source>
</evidence>
<proteinExistence type="inferred from homology"/>
<sequence>MSLVWREQLSVGNDVIDSDHRYLIDIINRVGQSLSTRNRRELVAGLDSLSHYSQEHFAREEKIAHAAGYEQVPHLGETHQALLNQLDQVRQEVGEMVQVWSSETAERLTRLLRNWLIDHVIKEDLLMKPVLQKLSPLFDPR</sequence>
<evidence type="ECO:0000256" key="1">
    <source>
        <dbReference type="ARBA" id="ARBA00010587"/>
    </source>
</evidence>
<comment type="similarity">
    <text evidence="1">Belongs to the hemerythrin family.</text>
</comment>
<dbReference type="STRING" id="580332.Slit_2092"/>
<keyword evidence="6" id="KW-1185">Reference proteome</keyword>
<dbReference type="SUPFAM" id="SSF47188">
    <property type="entry name" value="Hemerythrin-like"/>
    <property type="match status" value="1"/>
</dbReference>
<dbReference type="CDD" id="cd12107">
    <property type="entry name" value="Hemerythrin"/>
    <property type="match status" value="1"/>
</dbReference>
<dbReference type="Pfam" id="PF01814">
    <property type="entry name" value="Hemerythrin"/>
    <property type="match status" value="1"/>
</dbReference>
<dbReference type="Proteomes" id="UP000001625">
    <property type="component" value="Chromosome"/>
</dbReference>
<organism evidence="5 6">
    <name type="scientific">Sideroxydans lithotrophicus (strain ES-1)</name>
    <dbReference type="NCBI Taxonomy" id="580332"/>
    <lineage>
        <taxon>Bacteria</taxon>
        <taxon>Pseudomonadati</taxon>
        <taxon>Pseudomonadota</taxon>
        <taxon>Betaproteobacteria</taxon>
        <taxon>Nitrosomonadales</taxon>
        <taxon>Gallionellaceae</taxon>
        <taxon>Sideroxydans</taxon>
    </lineage>
</organism>
<dbReference type="eggNOG" id="COG2703">
    <property type="taxonomic scope" value="Bacteria"/>
</dbReference>
<dbReference type="GO" id="GO:0046872">
    <property type="term" value="F:metal ion binding"/>
    <property type="evidence" value="ECO:0007669"/>
    <property type="project" value="UniProtKB-KW"/>
</dbReference>
<evidence type="ECO:0000313" key="5">
    <source>
        <dbReference type="EMBL" id="ADE12320.1"/>
    </source>
</evidence>
<dbReference type="AlphaFoldDB" id="D5CU08"/>
<dbReference type="NCBIfam" id="TIGR02481">
    <property type="entry name" value="hemeryth_dom"/>
    <property type="match status" value="1"/>
</dbReference>
<dbReference type="InterPro" id="IPR012827">
    <property type="entry name" value="Hemerythrin_metal-bd"/>
</dbReference>
<accession>D5CU08</accession>
<dbReference type="PANTHER" id="PTHR37164:SF1">
    <property type="entry name" value="BACTERIOHEMERYTHRIN"/>
    <property type="match status" value="1"/>
</dbReference>
<dbReference type="PANTHER" id="PTHR37164">
    <property type="entry name" value="BACTERIOHEMERYTHRIN"/>
    <property type="match status" value="1"/>
</dbReference>
<feature type="domain" description="Hemerythrin-like" evidence="4">
    <location>
        <begin position="12"/>
        <end position="131"/>
    </location>
</feature>
<reference evidence="5 6" key="1">
    <citation type="submission" date="2010-03" db="EMBL/GenBank/DDBJ databases">
        <title>Complete sequence of Sideroxydans lithotrophicus ES-1.</title>
        <authorList>
            <consortium name="US DOE Joint Genome Institute"/>
            <person name="Lucas S."/>
            <person name="Copeland A."/>
            <person name="Lapidus A."/>
            <person name="Cheng J.-F."/>
            <person name="Bruce D."/>
            <person name="Goodwin L."/>
            <person name="Pitluck S."/>
            <person name="Munk A.C."/>
            <person name="Detter J.C."/>
            <person name="Han C."/>
            <person name="Tapia R."/>
            <person name="Larimer F."/>
            <person name="Land M."/>
            <person name="Hauser L."/>
            <person name="Kyrpides N."/>
            <person name="Ivanova N."/>
            <person name="Emerson D."/>
            <person name="Woyke T."/>
        </authorList>
    </citation>
    <scope>NUCLEOTIDE SEQUENCE [LARGE SCALE GENOMIC DNA]</scope>
    <source>
        <strain evidence="5 6">ES-1</strain>
    </source>
</reference>
<dbReference type="NCBIfam" id="NF033749">
    <property type="entry name" value="bact_hemeryth"/>
    <property type="match status" value="1"/>
</dbReference>
<dbReference type="EMBL" id="CP001965">
    <property type="protein sequence ID" value="ADE12320.1"/>
    <property type="molecule type" value="Genomic_DNA"/>
</dbReference>
<dbReference type="OrthoDB" id="5296936at2"/>
<name>D5CU08_SIDLE</name>
<keyword evidence="2" id="KW-0479">Metal-binding</keyword>
<dbReference type="KEGG" id="slt:Slit_2092"/>
<dbReference type="InterPro" id="IPR012312">
    <property type="entry name" value="Hemerythrin-like"/>
</dbReference>
<gene>
    <name evidence="5" type="ordered locus">Slit_2092</name>
</gene>